<dbReference type="eggNOG" id="COG1514">
    <property type="taxonomic scope" value="Bacteria"/>
</dbReference>
<dbReference type="OrthoDB" id="7061261at2"/>
<gene>
    <name evidence="4" type="ordered locus">Fbal_3207</name>
</gene>
<dbReference type="InterPro" id="IPR014051">
    <property type="entry name" value="Phosphoesterase_HXTX"/>
</dbReference>
<comment type="function">
    <text evidence="2">Hydrolyzes RNA 2',3'-cyclic phosphodiester to an RNA 2'-phosphomonoester.</text>
</comment>
<dbReference type="STRING" id="550540.Fbal_3207"/>
<comment type="catalytic activity">
    <reaction evidence="2">
        <text>a 3'-end 2',3'-cyclophospho-ribonucleotide-RNA + H2O = a 3'-end 2'-phospho-ribonucleotide-RNA + H(+)</text>
        <dbReference type="Rhea" id="RHEA:11828"/>
        <dbReference type="Rhea" id="RHEA-COMP:10464"/>
        <dbReference type="Rhea" id="RHEA-COMP:17353"/>
        <dbReference type="ChEBI" id="CHEBI:15377"/>
        <dbReference type="ChEBI" id="CHEBI:15378"/>
        <dbReference type="ChEBI" id="CHEBI:83064"/>
        <dbReference type="ChEBI" id="CHEBI:173113"/>
        <dbReference type="EC" id="3.1.4.58"/>
    </reaction>
</comment>
<evidence type="ECO:0000256" key="1">
    <source>
        <dbReference type="ARBA" id="ARBA00022801"/>
    </source>
</evidence>
<protein>
    <recommendedName>
        <fullName evidence="2">RNA 2',3'-cyclic phosphodiesterase</fullName>
        <shortName evidence="2">RNA 2',3'-CPDase</shortName>
        <ecNumber evidence="2">3.1.4.58</ecNumber>
    </recommendedName>
</protein>
<dbReference type="InterPro" id="IPR004175">
    <property type="entry name" value="RNA_CPDase"/>
</dbReference>
<feature type="active site" description="Proton acceptor" evidence="2">
    <location>
        <position position="125"/>
    </location>
</feature>
<comment type="similarity">
    <text evidence="2">Belongs to the 2H phosphoesterase superfamily. ThpR family.</text>
</comment>
<feature type="short sequence motif" description="HXTX 1" evidence="2">
    <location>
        <begin position="43"/>
        <end position="46"/>
    </location>
</feature>
<comment type="caution">
    <text evidence="2">Lacks conserved residue(s) required for the propagation of feature annotation.</text>
</comment>
<dbReference type="RefSeq" id="WP_013346712.1">
    <property type="nucleotide sequence ID" value="NC_014541.1"/>
</dbReference>
<organism evidence="4 5">
    <name type="scientific">Ferrimonas balearica (strain DSM 9799 / CCM 4581 / KCTC 23876 / PAT)</name>
    <dbReference type="NCBI Taxonomy" id="550540"/>
    <lineage>
        <taxon>Bacteria</taxon>
        <taxon>Pseudomonadati</taxon>
        <taxon>Pseudomonadota</taxon>
        <taxon>Gammaproteobacteria</taxon>
        <taxon>Alteromonadales</taxon>
        <taxon>Ferrimonadaceae</taxon>
        <taxon>Ferrimonas</taxon>
    </lineage>
</organism>
<accession>E1SVV5</accession>
<dbReference type="Pfam" id="PF02834">
    <property type="entry name" value="LigT_PEase"/>
    <property type="match status" value="1"/>
</dbReference>
<reference evidence="4 5" key="1">
    <citation type="journal article" date="2010" name="Stand. Genomic Sci.">
        <title>Complete genome sequence of Ferrimonas balearica type strain (PAT).</title>
        <authorList>
            <person name="Nolan M."/>
            <person name="Sikorski J."/>
            <person name="Davenport K."/>
            <person name="Lucas S."/>
            <person name="Glavina Del Rio T."/>
            <person name="Tice H."/>
            <person name="Cheng J."/>
            <person name="Goodwin L."/>
            <person name="Pitluck S."/>
            <person name="Liolios K."/>
            <person name="Ivanova N."/>
            <person name="Mavromatis K."/>
            <person name="Ovchinnikova G."/>
            <person name="Pati A."/>
            <person name="Chen A."/>
            <person name="Palaniappan K."/>
            <person name="Land M."/>
            <person name="Hauser L."/>
            <person name="Chang Y."/>
            <person name="Jeffries C."/>
            <person name="Tapia R."/>
            <person name="Brettin T."/>
            <person name="Detter J."/>
            <person name="Han C."/>
            <person name="Yasawong M."/>
            <person name="Rohde M."/>
            <person name="Tindall B."/>
            <person name="Goker M."/>
            <person name="Woyke T."/>
            <person name="Bristow J."/>
            <person name="Eisen J."/>
            <person name="Markowitz V."/>
            <person name="Hugenholtz P."/>
            <person name="Kyrpides N."/>
            <person name="Klenk H."/>
            <person name="Lapidus A."/>
        </authorList>
    </citation>
    <scope>NUCLEOTIDE SEQUENCE [LARGE SCALE GENOMIC DNA]</scope>
    <source>
        <strain evidence="5">DSM 9799 / CCM 4581 / KCTC 23876 / PAT</strain>
    </source>
</reference>
<dbReference type="HOGENOM" id="CLU_081251_2_1_6"/>
<feature type="active site" description="Proton donor" evidence="2">
    <location>
        <position position="43"/>
    </location>
</feature>
<dbReference type="NCBIfam" id="TIGR02258">
    <property type="entry name" value="2_5_ligase"/>
    <property type="match status" value="1"/>
</dbReference>
<dbReference type="GO" id="GO:0004113">
    <property type="term" value="F:2',3'-cyclic-nucleotide 3'-phosphodiesterase activity"/>
    <property type="evidence" value="ECO:0007669"/>
    <property type="project" value="InterPro"/>
</dbReference>
<dbReference type="PANTHER" id="PTHR35561">
    <property type="entry name" value="RNA 2',3'-CYCLIC PHOSPHODIESTERASE"/>
    <property type="match status" value="1"/>
</dbReference>
<keyword evidence="5" id="KW-1185">Reference proteome</keyword>
<keyword evidence="1 2" id="KW-0378">Hydrolase</keyword>
<dbReference type="KEGG" id="fbl:Fbal_3207"/>
<feature type="domain" description="Phosphoesterase HXTX" evidence="3">
    <location>
        <begin position="18"/>
        <end position="88"/>
    </location>
</feature>
<dbReference type="PANTHER" id="PTHR35561:SF1">
    <property type="entry name" value="RNA 2',3'-CYCLIC PHOSPHODIESTERASE"/>
    <property type="match status" value="1"/>
</dbReference>
<dbReference type="GO" id="GO:0008664">
    <property type="term" value="F:RNA 2',3'-cyclic 3'-phosphodiesterase activity"/>
    <property type="evidence" value="ECO:0007669"/>
    <property type="project" value="UniProtKB-EC"/>
</dbReference>
<evidence type="ECO:0000313" key="4">
    <source>
        <dbReference type="EMBL" id="ADN77406.1"/>
    </source>
</evidence>
<dbReference type="Proteomes" id="UP000006683">
    <property type="component" value="Chromosome"/>
</dbReference>
<dbReference type="HAMAP" id="MF_01940">
    <property type="entry name" value="RNA_CPDase"/>
    <property type="match status" value="1"/>
</dbReference>
<keyword evidence="4" id="KW-0436">Ligase</keyword>
<evidence type="ECO:0000256" key="2">
    <source>
        <dbReference type="HAMAP-Rule" id="MF_01940"/>
    </source>
</evidence>
<dbReference type="EMBL" id="CP002209">
    <property type="protein sequence ID" value="ADN77406.1"/>
    <property type="molecule type" value="Genomic_DNA"/>
</dbReference>
<dbReference type="AlphaFoldDB" id="E1SVV5"/>
<dbReference type="GeneID" id="67183423"/>
<proteinExistence type="inferred from homology"/>
<evidence type="ECO:0000259" key="3">
    <source>
        <dbReference type="Pfam" id="PF02834"/>
    </source>
</evidence>
<dbReference type="InterPro" id="IPR009097">
    <property type="entry name" value="Cyclic_Pdiesterase"/>
</dbReference>
<dbReference type="SUPFAM" id="SSF55144">
    <property type="entry name" value="LigT-like"/>
    <property type="match status" value="1"/>
</dbReference>
<dbReference type="Gene3D" id="3.90.1140.10">
    <property type="entry name" value="Cyclic phosphodiesterase"/>
    <property type="match status" value="1"/>
</dbReference>
<sequence length="185" mass="20490">MAERLFFSVPLSRISQLELIRLQARLGAEMSGPARVVPAANFHLTLAFLGSVSQQQKAALLARWESLVVPEVSLELDQLAYWHRAGVICATTSRTPMALGQLAHRMRQDAAEHGLHRSHAPFRPHVSLFRSVSQLSRELPAITPVPLHINEVDLMVSVFEPHGVEYHSVRRWGGAGSLSPGNEPR</sequence>
<dbReference type="EC" id="3.1.4.58" evidence="2"/>
<dbReference type="GO" id="GO:0016874">
    <property type="term" value="F:ligase activity"/>
    <property type="evidence" value="ECO:0007669"/>
    <property type="project" value="UniProtKB-KW"/>
</dbReference>
<evidence type="ECO:0000313" key="5">
    <source>
        <dbReference type="Proteomes" id="UP000006683"/>
    </source>
</evidence>
<name>E1SVV5_FERBD</name>